<protein>
    <recommendedName>
        <fullName evidence="3">Exocyst subunit Exo70 family protein</fullName>
    </recommendedName>
</protein>
<dbReference type="EMBL" id="JBHULG010000001">
    <property type="protein sequence ID" value="MFD2543833.1"/>
    <property type="molecule type" value="Genomic_DNA"/>
</dbReference>
<feature type="non-terminal residue" evidence="1">
    <location>
        <position position="1"/>
    </location>
</feature>
<evidence type="ECO:0000313" key="1">
    <source>
        <dbReference type="EMBL" id="MFD2543833.1"/>
    </source>
</evidence>
<reference evidence="2" key="1">
    <citation type="journal article" date="2019" name="Int. J. Syst. Evol. Microbiol.">
        <title>The Global Catalogue of Microorganisms (GCM) 10K type strain sequencing project: providing services to taxonomists for standard genome sequencing and annotation.</title>
        <authorList>
            <consortium name="The Broad Institute Genomics Platform"/>
            <consortium name="The Broad Institute Genome Sequencing Center for Infectious Disease"/>
            <person name="Wu L."/>
            <person name="Ma J."/>
        </authorList>
    </citation>
    <scope>NUCLEOTIDE SEQUENCE [LARGE SCALE GENOMIC DNA]</scope>
    <source>
        <strain evidence="2">KCTC 52204</strain>
    </source>
</reference>
<evidence type="ECO:0000313" key="2">
    <source>
        <dbReference type="Proteomes" id="UP001597394"/>
    </source>
</evidence>
<dbReference type="Proteomes" id="UP001597394">
    <property type="component" value="Unassembled WGS sequence"/>
</dbReference>
<sequence>MDSKPMLRQALFLPAFPHPTTTAVKYQEKILLLKCTENGELTHTLELLLFLYVRIISHFCRNESYNALNMKFLVSSGELQKALEIISGAVAASADESKRMAQKLEKATNGFLQDNSQYFIPTAQIGGYAEDLKQRSSDYCDAVEQFLGVGMWNSFWFSGEKNTLETIWKAAQHQIQEIVGDLLMEVFVRNEVKNFDSIVSAILKKHHWKAFAGFHALSVTSPEYRLSAVNILNALLKGIQAQWSAFEKLEGQRPYLDSLLCLLTHMLNVVGDFLESFKEATDGVSTAGEPKGEDTDAAQNSGEYPAWIFSSRKAFEKFSAIHRDFCSSISDIAFLYRKFFEERLIIIGMSGFQEWYNHWTARKKEYWSQFKTMNRLAVPKRLQLYEMTLQKYLDAA</sequence>
<organism evidence="1 2">
    <name type="scientific">Kaistella montana</name>
    <dbReference type="NCBI Taxonomy" id="1849733"/>
    <lineage>
        <taxon>Bacteria</taxon>
        <taxon>Pseudomonadati</taxon>
        <taxon>Bacteroidota</taxon>
        <taxon>Flavobacteriia</taxon>
        <taxon>Flavobacteriales</taxon>
        <taxon>Weeksellaceae</taxon>
        <taxon>Chryseobacterium group</taxon>
        <taxon>Kaistella</taxon>
    </lineage>
</organism>
<dbReference type="RefSeq" id="WP_255926262.1">
    <property type="nucleotide sequence ID" value="NZ_JANFQP010000001.1"/>
</dbReference>
<evidence type="ECO:0008006" key="3">
    <source>
        <dbReference type="Google" id="ProtNLM"/>
    </source>
</evidence>
<gene>
    <name evidence="1" type="ORF">ACFSO8_00005</name>
</gene>
<accession>A0ABW5K4K1</accession>
<comment type="caution">
    <text evidence="1">The sequence shown here is derived from an EMBL/GenBank/DDBJ whole genome shotgun (WGS) entry which is preliminary data.</text>
</comment>
<keyword evidence="2" id="KW-1185">Reference proteome</keyword>
<proteinExistence type="predicted"/>
<name>A0ABW5K4K1_9FLAO</name>